<reference evidence="1 2" key="1">
    <citation type="submission" date="2024-09" db="EMBL/GenBank/DDBJ databases">
        <title>Rethinking Asexuality: The Enigmatic Case of Functional Sexual Genes in Lepraria (Stereocaulaceae).</title>
        <authorList>
            <person name="Doellman M."/>
            <person name="Sun Y."/>
            <person name="Barcenas-Pena A."/>
            <person name="Lumbsch H.T."/>
            <person name="Grewe F."/>
        </authorList>
    </citation>
    <scope>NUCLEOTIDE SEQUENCE [LARGE SCALE GENOMIC DNA]</scope>
    <source>
        <strain evidence="1 2">Grewe 0041</strain>
    </source>
</reference>
<comment type="caution">
    <text evidence="1">The sequence shown here is derived from an EMBL/GenBank/DDBJ whole genome shotgun (WGS) entry which is preliminary data.</text>
</comment>
<dbReference type="EMBL" id="JBHFEH010000013">
    <property type="protein sequence ID" value="KAL2054880.1"/>
    <property type="molecule type" value="Genomic_DNA"/>
</dbReference>
<protein>
    <submittedName>
        <fullName evidence="1">Uncharacterized protein</fullName>
    </submittedName>
</protein>
<accession>A0ABR4BAU9</accession>
<evidence type="ECO:0000313" key="2">
    <source>
        <dbReference type="Proteomes" id="UP001590951"/>
    </source>
</evidence>
<evidence type="ECO:0000313" key="1">
    <source>
        <dbReference type="EMBL" id="KAL2054880.1"/>
    </source>
</evidence>
<keyword evidence="2" id="KW-1185">Reference proteome</keyword>
<proteinExistence type="predicted"/>
<dbReference type="Proteomes" id="UP001590951">
    <property type="component" value="Unassembled WGS sequence"/>
</dbReference>
<organism evidence="1 2">
    <name type="scientific">Lepraria finkii</name>
    <dbReference type="NCBI Taxonomy" id="1340010"/>
    <lineage>
        <taxon>Eukaryota</taxon>
        <taxon>Fungi</taxon>
        <taxon>Dikarya</taxon>
        <taxon>Ascomycota</taxon>
        <taxon>Pezizomycotina</taxon>
        <taxon>Lecanoromycetes</taxon>
        <taxon>OSLEUM clade</taxon>
        <taxon>Lecanoromycetidae</taxon>
        <taxon>Lecanorales</taxon>
        <taxon>Lecanorineae</taxon>
        <taxon>Stereocaulaceae</taxon>
        <taxon>Lepraria</taxon>
    </lineage>
</organism>
<gene>
    <name evidence="1" type="ORF">ABVK25_004702</name>
</gene>
<sequence>MPGKQHEKQELLRLARKCSKTARELLAELGKLKVDGPNKKRQVIGKIVKAIRKKGTIERIQKQLNEYRKVLDTRVLIGLRSVHYEEVIDGSSFWNYGPS</sequence>
<name>A0ABR4BAU9_9LECA</name>